<protein>
    <submittedName>
        <fullName evidence="2">Uncharacterized protein</fullName>
    </submittedName>
</protein>
<evidence type="ECO:0000313" key="2">
    <source>
        <dbReference type="EMBL" id="SKB52555.1"/>
    </source>
</evidence>
<name>A0A1T5BZK8_9BACT</name>
<evidence type="ECO:0000313" key="3">
    <source>
        <dbReference type="Proteomes" id="UP000190897"/>
    </source>
</evidence>
<dbReference type="RefSeq" id="WP_082213302.1">
    <property type="nucleotide sequence ID" value="NZ_FUZA01000001.1"/>
</dbReference>
<keyword evidence="1" id="KW-0472">Membrane</keyword>
<proteinExistence type="predicted"/>
<organism evidence="2 3">
    <name type="scientific">Dyadobacter psychrophilus</name>
    <dbReference type="NCBI Taxonomy" id="651661"/>
    <lineage>
        <taxon>Bacteria</taxon>
        <taxon>Pseudomonadati</taxon>
        <taxon>Bacteroidota</taxon>
        <taxon>Cytophagia</taxon>
        <taxon>Cytophagales</taxon>
        <taxon>Spirosomataceae</taxon>
        <taxon>Dyadobacter</taxon>
    </lineage>
</organism>
<gene>
    <name evidence="2" type="ORF">SAMN05660293_00756</name>
</gene>
<dbReference type="AlphaFoldDB" id="A0A1T5BZK8"/>
<accession>A0A1T5BZK8</accession>
<evidence type="ECO:0000256" key="1">
    <source>
        <dbReference type="SAM" id="Phobius"/>
    </source>
</evidence>
<keyword evidence="1" id="KW-1133">Transmembrane helix</keyword>
<dbReference type="Gene3D" id="2.160.20.120">
    <property type="match status" value="1"/>
</dbReference>
<keyword evidence="3" id="KW-1185">Reference proteome</keyword>
<dbReference type="OrthoDB" id="952674at2"/>
<dbReference type="Proteomes" id="UP000190897">
    <property type="component" value="Unassembled WGS sequence"/>
</dbReference>
<dbReference type="EMBL" id="FUZA01000001">
    <property type="protein sequence ID" value="SKB52555.1"/>
    <property type="molecule type" value="Genomic_DNA"/>
</dbReference>
<sequence>MKASNILLVIMVSMFLTAVIGSNLILKKGFDSLNRKDPYTGYKGHSVAPFRYVKLQGKHFGVSEISYGEDYEIKSILDQKNINWKVVNDTLIVSYNKEIPQGWQLSEHLLYSRPVVYILAPRLDGLESQNIICKIKGFKGEKLQVMQHGSAILLSDNQVTNLDAQFGAGAIAKLNGKNQFGESKIVVTDSSSFQVDADIFESLDLKVGNSAHANLPGSLLRKL</sequence>
<reference evidence="3" key="1">
    <citation type="submission" date="2017-02" db="EMBL/GenBank/DDBJ databases">
        <authorList>
            <person name="Varghese N."/>
            <person name="Submissions S."/>
        </authorList>
    </citation>
    <scope>NUCLEOTIDE SEQUENCE [LARGE SCALE GENOMIC DNA]</scope>
    <source>
        <strain evidence="3">DSM 22270</strain>
    </source>
</reference>
<feature type="transmembrane region" description="Helical" evidence="1">
    <location>
        <begin position="6"/>
        <end position="26"/>
    </location>
</feature>
<dbReference type="STRING" id="651661.SAMN05660293_00756"/>
<keyword evidence="1" id="KW-0812">Transmembrane</keyword>